<dbReference type="Pfam" id="PF25225">
    <property type="entry name" value="DUF7843"/>
    <property type="match status" value="1"/>
</dbReference>
<evidence type="ECO:0000259" key="4">
    <source>
        <dbReference type="Pfam" id="PF25224"/>
    </source>
</evidence>
<dbReference type="InterPro" id="IPR057162">
    <property type="entry name" value="DUF7840"/>
</dbReference>
<dbReference type="Pfam" id="PF25222">
    <property type="entry name" value="DUF7840"/>
    <property type="match status" value="1"/>
</dbReference>
<sequence>MKYLALSLSLLSSLFTVHLHAESLLENQQALENALKLAQQKQLASHITWKRLLYAEDASAKDLNHKNAGHKNTNQSEVSYSGYFFAQDGRQNIQNEMNADITALFQVADDNQSIRCKFPARSQWLMQQLNISQQQLPVVSCTEFDQWYAQIKPYQVTLIYATDFMGNPSSMFGHTLLRLDPKDQKQLNLVSYAVNYAATVNSDDNWSYAWKGLVGKYPGEYSLMPYYRKVKEYGDFESRDLWEYELNLNPEETAFLVKHIWEMQKVSFPYYFVSDNCAYRLLGLIDLVRPSSNLRKQFTYAAIPIETIKAVEQQGLVREAVYRPALETQLNSQAKQHGHALAKKAHAIAVLEPQQMQAAIADYDDQDRAKILEMAYDDLYLQFVARQVDASFTQSRFRQLLGLRSQIPIEKQRLAPVRPKVDPVNGHDSRKWSVEAGEVQGEKFVQIGHRQAYHELKDPQGGFRTGTQLLFLDGVAQWRDDRLKLEHLDVLTVNSYNPITPFKMPITWGFTLGWQQEAIQNGQFTDQQQHGVVSAKAQSGYTLADDDRKHLCYAELQTQLQAGTSLDKGWRVGLGPTLGCQNVWSDRLNSIVQVELPYWQDSSEWNLRIQSTLQYSLNRQNSLNVNWEYQQQNQLDWQKIGLGFVHYF</sequence>
<feature type="domain" description="DUF7842" evidence="4">
    <location>
        <begin position="321"/>
        <end position="416"/>
    </location>
</feature>
<evidence type="ECO:0000256" key="1">
    <source>
        <dbReference type="SAM" id="SignalP"/>
    </source>
</evidence>
<evidence type="ECO:0000259" key="2">
    <source>
        <dbReference type="Pfam" id="PF13387"/>
    </source>
</evidence>
<comment type="caution">
    <text evidence="6">The sequence shown here is derived from an EMBL/GenBank/DDBJ whole genome shotgun (WGS) entry which is preliminary data.</text>
</comment>
<evidence type="ECO:0000313" key="7">
    <source>
        <dbReference type="Proteomes" id="UP000887320"/>
    </source>
</evidence>
<feature type="domain" description="DUF7843" evidence="5">
    <location>
        <begin position="41"/>
        <end position="128"/>
    </location>
</feature>
<feature type="signal peptide" evidence="1">
    <location>
        <begin position="1"/>
        <end position="21"/>
    </location>
</feature>
<dbReference type="Pfam" id="PF13387">
    <property type="entry name" value="Lnb_N"/>
    <property type="match status" value="1"/>
</dbReference>
<evidence type="ECO:0000259" key="5">
    <source>
        <dbReference type="Pfam" id="PF25225"/>
    </source>
</evidence>
<feature type="domain" description="Lnb N-terminal periplasmic" evidence="2">
    <location>
        <begin position="143"/>
        <end position="313"/>
    </location>
</feature>
<reference evidence="6" key="1">
    <citation type="submission" date="2021-07" db="EMBL/GenBank/DDBJ databases">
        <authorList>
            <person name="Fernandez M."/>
            <person name="Pereira P."/>
            <person name="Torres Tejerizo G.A."/>
            <person name="Gonzalez P."/>
            <person name="Agostini E."/>
        </authorList>
    </citation>
    <scope>NUCLEOTIDE SEQUENCE</scope>
    <source>
        <strain evidence="6">SFC 500-1A</strain>
    </source>
</reference>
<gene>
    <name evidence="6" type="ORF">KW868_15250</name>
</gene>
<proteinExistence type="predicted"/>
<dbReference type="AlphaFoldDB" id="A0A8X8GIN3"/>
<dbReference type="Pfam" id="PF25224">
    <property type="entry name" value="DUF7842"/>
    <property type="match status" value="1"/>
</dbReference>
<dbReference type="EMBL" id="JAHWXT010000005">
    <property type="protein sequence ID" value="MCF0265803.1"/>
    <property type="molecule type" value="Genomic_DNA"/>
</dbReference>
<accession>A0A8X8GIN3</accession>
<feature type="domain" description="DUF7840" evidence="3">
    <location>
        <begin position="421"/>
        <end position="647"/>
    </location>
</feature>
<evidence type="ECO:0000313" key="6">
    <source>
        <dbReference type="EMBL" id="MCF0265803.1"/>
    </source>
</evidence>
<dbReference type="InterPro" id="IPR057164">
    <property type="entry name" value="DUF7842"/>
</dbReference>
<name>A0A8X8GIN3_ACIGI</name>
<dbReference type="RefSeq" id="WP_234623838.1">
    <property type="nucleotide sequence ID" value="NZ_JAHWXT010000005.1"/>
</dbReference>
<protein>
    <submittedName>
        <fullName evidence="6">DUF4105 domain-containing protein</fullName>
    </submittedName>
</protein>
<dbReference type="InterPro" id="IPR057165">
    <property type="entry name" value="DUF7843"/>
</dbReference>
<organism evidence="6 7">
    <name type="scientific">Acinetobacter guillouiae</name>
    <name type="common">Acinetobacter genomosp. 11</name>
    <dbReference type="NCBI Taxonomy" id="106649"/>
    <lineage>
        <taxon>Bacteria</taxon>
        <taxon>Pseudomonadati</taxon>
        <taxon>Pseudomonadota</taxon>
        <taxon>Gammaproteobacteria</taxon>
        <taxon>Moraxellales</taxon>
        <taxon>Moraxellaceae</taxon>
        <taxon>Acinetobacter</taxon>
    </lineage>
</organism>
<feature type="chain" id="PRO_5036445196" evidence="1">
    <location>
        <begin position="22"/>
        <end position="648"/>
    </location>
</feature>
<evidence type="ECO:0000259" key="3">
    <source>
        <dbReference type="Pfam" id="PF25222"/>
    </source>
</evidence>
<dbReference type="InterPro" id="IPR025178">
    <property type="entry name" value="Lnb_N"/>
</dbReference>
<keyword evidence="1" id="KW-0732">Signal</keyword>
<dbReference type="Proteomes" id="UP000887320">
    <property type="component" value="Unassembled WGS sequence"/>
</dbReference>